<organism evidence="1 3">
    <name type="scientific">Methylobacterium oxalidis</name>
    <dbReference type="NCBI Taxonomy" id="944322"/>
    <lineage>
        <taxon>Bacteria</taxon>
        <taxon>Pseudomonadati</taxon>
        <taxon>Pseudomonadota</taxon>
        <taxon>Alphaproteobacteria</taxon>
        <taxon>Hyphomicrobiales</taxon>
        <taxon>Methylobacteriaceae</taxon>
        <taxon>Methylobacterium</taxon>
    </lineage>
</organism>
<reference evidence="2" key="1">
    <citation type="journal article" date="2014" name="Int. J. Syst. Evol. Microbiol.">
        <title>Complete genome of a new Firmicutes species belonging to the dominant human colonic microbiota ('Ruminococcus bicirculans') reveals two chromosomes and a selective capacity to utilize plant glucans.</title>
        <authorList>
            <consortium name="NISC Comparative Sequencing Program"/>
            <person name="Wegmann U."/>
            <person name="Louis P."/>
            <person name="Goesmann A."/>
            <person name="Henrissat B."/>
            <person name="Duncan S.H."/>
            <person name="Flint H.J."/>
        </authorList>
    </citation>
    <scope>NUCLEOTIDE SEQUENCE</scope>
    <source>
        <strain evidence="2">NBRC 107715</strain>
    </source>
</reference>
<dbReference type="EMBL" id="BJZU01000028">
    <property type="protein sequence ID" value="GEP03757.1"/>
    <property type="molecule type" value="Genomic_DNA"/>
</dbReference>
<accession>A0A512J1F3</accession>
<evidence type="ECO:0000313" key="4">
    <source>
        <dbReference type="Proteomes" id="UP001156856"/>
    </source>
</evidence>
<dbReference type="AlphaFoldDB" id="A0A512J1F3"/>
<evidence type="ECO:0000313" key="3">
    <source>
        <dbReference type="Proteomes" id="UP000321960"/>
    </source>
</evidence>
<reference evidence="2" key="4">
    <citation type="submission" date="2023-01" db="EMBL/GenBank/DDBJ databases">
        <title>Draft genome sequence of Methylobacterium oxalidis strain NBRC 107715.</title>
        <authorList>
            <person name="Sun Q."/>
            <person name="Mori K."/>
        </authorList>
    </citation>
    <scope>NUCLEOTIDE SEQUENCE</scope>
    <source>
        <strain evidence="2">NBRC 107715</strain>
    </source>
</reference>
<proteinExistence type="predicted"/>
<name>A0A512J1F3_9HYPH</name>
<reference evidence="4" key="2">
    <citation type="journal article" date="2019" name="Int. J. Syst. Evol. Microbiol.">
        <title>The Global Catalogue of Microorganisms (GCM) 10K type strain sequencing project: providing services to taxonomists for standard genome sequencing and annotation.</title>
        <authorList>
            <consortium name="The Broad Institute Genomics Platform"/>
            <consortium name="The Broad Institute Genome Sequencing Center for Infectious Disease"/>
            <person name="Wu L."/>
            <person name="Ma J."/>
        </authorList>
    </citation>
    <scope>NUCLEOTIDE SEQUENCE [LARGE SCALE GENOMIC DNA]</scope>
    <source>
        <strain evidence="4">NBRC 107715</strain>
    </source>
</reference>
<dbReference type="Proteomes" id="UP001156856">
    <property type="component" value="Unassembled WGS sequence"/>
</dbReference>
<evidence type="ECO:0000313" key="2">
    <source>
        <dbReference type="EMBL" id="GLS62340.1"/>
    </source>
</evidence>
<keyword evidence="4" id="KW-1185">Reference proteome</keyword>
<evidence type="ECO:0000313" key="1">
    <source>
        <dbReference type="EMBL" id="GEP03757.1"/>
    </source>
</evidence>
<comment type="caution">
    <text evidence="1">The sequence shown here is derived from an EMBL/GenBank/DDBJ whole genome shotgun (WGS) entry which is preliminary data.</text>
</comment>
<gene>
    <name evidence="2" type="ORF">GCM10007888_07210</name>
    <name evidence="1" type="ORF">MOX02_17950</name>
</gene>
<protein>
    <submittedName>
        <fullName evidence="1">Uncharacterized protein</fullName>
    </submittedName>
</protein>
<dbReference type="EMBL" id="BSPK01000008">
    <property type="protein sequence ID" value="GLS62340.1"/>
    <property type="molecule type" value="Genomic_DNA"/>
</dbReference>
<dbReference type="Proteomes" id="UP000321960">
    <property type="component" value="Unassembled WGS sequence"/>
</dbReference>
<sequence>MKPPMAPEMRPPLPAPGRYCAPGMPDITIGPGPDVGIDLMDCRHATIPGGRVRAARCYGMGGAEVPYDVDLVVRSDGALEHDGTVYSRPCGAKR</sequence>
<reference evidence="1 3" key="3">
    <citation type="submission" date="2019-07" db="EMBL/GenBank/DDBJ databases">
        <title>Whole genome shotgun sequence of Methylobacterium oxalidis NBRC 107715.</title>
        <authorList>
            <person name="Hosoyama A."/>
            <person name="Uohara A."/>
            <person name="Ohji S."/>
            <person name="Ichikawa N."/>
        </authorList>
    </citation>
    <scope>NUCLEOTIDE SEQUENCE [LARGE SCALE GENOMIC DNA]</scope>
    <source>
        <strain evidence="1 3">NBRC 107715</strain>
    </source>
</reference>